<keyword evidence="3" id="KW-0479">Metal-binding</keyword>
<dbReference type="InterPro" id="IPR004097">
    <property type="entry name" value="DHHA2"/>
</dbReference>
<feature type="domain" description="CBS" evidence="9">
    <location>
        <begin position="251"/>
        <end position="309"/>
    </location>
</feature>
<evidence type="ECO:0000256" key="7">
    <source>
        <dbReference type="ARBA" id="ARBA00047820"/>
    </source>
</evidence>
<dbReference type="InterPro" id="IPR038763">
    <property type="entry name" value="DHH_sf"/>
</dbReference>
<evidence type="ECO:0000256" key="4">
    <source>
        <dbReference type="ARBA" id="ARBA00022801"/>
    </source>
</evidence>
<dbReference type="NCBIfam" id="NF003877">
    <property type="entry name" value="PRK05427.1"/>
    <property type="match status" value="1"/>
</dbReference>
<dbReference type="InterPro" id="IPR000644">
    <property type="entry name" value="CBS_dom"/>
</dbReference>
<name>A0A017RVE4_9CLOT</name>
<dbReference type="FunFam" id="3.90.1640.10:FF:000001">
    <property type="entry name" value="Probable manganese-dependent inorganic pyrophosphatase"/>
    <property type="match status" value="1"/>
</dbReference>
<dbReference type="STRING" id="1403537.Q428_08295"/>
<dbReference type="InterPro" id="IPR046342">
    <property type="entry name" value="CBS_dom_sf"/>
</dbReference>
<dbReference type="PANTHER" id="PTHR12112:SF22">
    <property type="entry name" value="MANGANESE-DEPENDENT INORGANIC PYROPHOSPHATASE-RELATED"/>
    <property type="match status" value="1"/>
</dbReference>
<dbReference type="SMART" id="SM00116">
    <property type="entry name" value="CBS"/>
    <property type="match status" value="2"/>
</dbReference>
<dbReference type="AlphaFoldDB" id="A0A017RVE4"/>
<dbReference type="InterPro" id="IPR028979">
    <property type="entry name" value="Ser_kin/Pase_Hpr-like_N_sf"/>
</dbReference>
<keyword evidence="5" id="KW-0464">Manganese</keyword>
<dbReference type="Pfam" id="PF00571">
    <property type="entry name" value="CBS"/>
    <property type="match status" value="2"/>
</dbReference>
<dbReference type="Gene3D" id="3.90.1640.10">
    <property type="entry name" value="inorganic pyrophosphatase (n-terminal core)"/>
    <property type="match status" value="1"/>
</dbReference>
<reference evidence="10 11" key="1">
    <citation type="journal article" date="2014" name="Genome Announc.">
        <title>Draft Genome Sequence of Fervidicella metallireducens Strain AeBT, an Iron-Reducing Thermoanaerobe from the Great Artesian Basin.</title>
        <authorList>
            <person name="Patel B.K."/>
        </authorList>
    </citation>
    <scope>NUCLEOTIDE SEQUENCE [LARGE SCALE GENOMIC DNA]</scope>
    <source>
        <strain evidence="10 11">AeB</strain>
    </source>
</reference>
<dbReference type="EC" id="3.6.1.1" evidence="2"/>
<dbReference type="Proteomes" id="UP000019681">
    <property type="component" value="Unassembled WGS sequence"/>
</dbReference>
<dbReference type="SMART" id="SM01131">
    <property type="entry name" value="DHHA2"/>
    <property type="match status" value="1"/>
</dbReference>
<dbReference type="Gene3D" id="3.10.580.10">
    <property type="entry name" value="CBS-domain"/>
    <property type="match status" value="1"/>
</dbReference>
<dbReference type="NCBIfam" id="NF011443">
    <property type="entry name" value="PRK14869.1-5"/>
    <property type="match status" value="1"/>
</dbReference>
<gene>
    <name evidence="10" type="ORF">Q428_08295</name>
</gene>
<dbReference type="Gene3D" id="3.40.1390.20">
    <property type="entry name" value="HprK N-terminal domain-like"/>
    <property type="match status" value="1"/>
</dbReference>
<dbReference type="Pfam" id="PF01368">
    <property type="entry name" value="DHH"/>
    <property type="match status" value="1"/>
</dbReference>
<protein>
    <recommendedName>
        <fullName evidence="2">inorganic diphosphatase</fullName>
        <ecNumber evidence="2">3.6.1.1</ecNumber>
    </recommendedName>
    <alternativeName>
        <fullName evidence="6">Pyrophosphate phospho-hydrolase</fullName>
    </alternativeName>
</protein>
<dbReference type="InterPro" id="IPR038222">
    <property type="entry name" value="DHHA2_dom_sf"/>
</dbReference>
<dbReference type="RefSeq" id="WP_035379815.1">
    <property type="nucleotide sequence ID" value="NZ_AZQP01000022.1"/>
</dbReference>
<sequence length="543" mass="60348">MGDVIYITGHRNPDSDSICSALAYADLKKKLGYNAIAARLGEISRETEFILDYFNLKKPEYLPTVKIQVCDLEMDNVEHVYPHTSIKEAWTIMNKGNYKTLPVVDSHKKLLGVVSLTDITFKYMDTQDVNVIATSKTPLKNIIETLNAKILCGSEEDFKTSGKVIIAALKYEQMKSYVNVGDIVIIGNRTDSQVTAIEQGANLLIVTGGCDVEENVLKLCKEKKCIVISTPNDTFTTARLINQSIPLNYVMTSNDIIKFELDDLADEAKEVMTKTRHSSYPVVDTNNHIKGFISRYHLITQKKKKVILMDHNETAQSVHGIEDAEVIEIIDHHRVADVQTSKPIYFRNEPVGSTSTIVANMFFENGLTPEKGIAGALLGAIISDTLKFKSPTCTNVDKVTAEKLASIAEVDIDTFAYEMFKAGTSLKGKTPEEIFYQDYKDFNLGEYKIGVGQVNTMDPSSIEETKSDLLAFMNNVCKTGNYNLVIIMVTDIVNEGSELLFVGENKELISKAFNVELGENSVYLPGVVSRKKQIIPPLSQATE</sequence>
<evidence type="ECO:0000256" key="3">
    <source>
        <dbReference type="ARBA" id="ARBA00022723"/>
    </source>
</evidence>
<evidence type="ECO:0000256" key="6">
    <source>
        <dbReference type="ARBA" id="ARBA00032535"/>
    </source>
</evidence>
<dbReference type="SUPFAM" id="SSF54631">
    <property type="entry name" value="CBS-domain pair"/>
    <property type="match status" value="1"/>
</dbReference>
<dbReference type="GO" id="GO:0046872">
    <property type="term" value="F:metal ion binding"/>
    <property type="evidence" value="ECO:0007669"/>
    <property type="project" value="UniProtKB-KW"/>
</dbReference>
<evidence type="ECO:0000256" key="1">
    <source>
        <dbReference type="ARBA" id="ARBA00001936"/>
    </source>
</evidence>
<comment type="cofactor">
    <cofactor evidence="1">
        <name>Mn(2+)</name>
        <dbReference type="ChEBI" id="CHEBI:29035"/>
    </cofactor>
</comment>
<dbReference type="InterPro" id="IPR001667">
    <property type="entry name" value="DDH_dom"/>
</dbReference>
<dbReference type="OrthoDB" id="9766150at2"/>
<keyword evidence="4 10" id="KW-0378">Hydrolase</keyword>
<evidence type="ECO:0000259" key="9">
    <source>
        <dbReference type="PROSITE" id="PS51371"/>
    </source>
</evidence>
<keyword evidence="11" id="KW-1185">Reference proteome</keyword>
<evidence type="ECO:0000313" key="10">
    <source>
        <dbReference type="EMBL" id="EYE88389.1"/>
    </source>
</evidence>
<dbReference type="Pfam" id="PF02833">
    <property type="entry name" value="DHHA2"/>
    <property type="match status" value="1"/>
</dbReference>
<dbReference type="Gene3D" id="3.10.310.20">
    <property type="entry name" value="DHHA2 domain"/>
    <property type="match status" value="1"/>
</dbReference>
<evidence type="ECO:0000313" key="11">
    <source>
        <dbReference type="Proteomes" id="UP000019681"/>
    </source>
</evidence>
<dbReference type="InterPro" id="IPR010766">
    <property type="entry name" value="DRTGG"/>
</dbReference>
<dbReference type="GO" id="GO:0004427">
    <property type="term" value="F:inorganic diphosphate phosphatase activity"/>
    <property type="evidence" value="ECO:0007669"/>
    <property type="project" value="UniProtKB-EC"/>
</dbReference>
<dbReference type="NCBIfam" id="NF011442">
    <property type="entry name" value="PRK14869.1-4"/>
    <property type="match status" value="1"/>
</dbReference>
<comment type="caution">
    <text evidence="10">The sequence shown here is derived from an EMBL/GenBank/DDBJ whole genome shotgun (WGS) entry which is preliminary data.</text>
</comment>
<dbReference type="PANTHER" id="PTHR12112">
    <property type="entry name" value="BNIP - RELATED"/>
    <property type="match status" value="1"/>
</dbReference>
<accession>A0A017RVE4</accession>
<keyword evidence="8" id="KW-0129">CBS domain</keyword>
<evidence type="ECO:0000256" key="8">
    <source>
        <dbReference type="PROSITE-ProRule" id="PRU00703"/>
    </source>
</evidence>
<proteinExistence type="predicted"/>
<dbReference type="SUPFAM" id="SSF75138">
    <property type="entry name" value="HprK N-terminal domain-like"/>
    <property type="match status" value="1"/>
</dbReference>
<feature type="domain" description="CBS" evidence="9">
    <location>
        <begin position="73"/>
        <end position="129"/>
    </location>
</feature>
<dbReference type="EMBL" id="AZQP01000022">
    <property type="protein sequence ID" value="EYE88389.1"/>
    <property type="molecule type" value="Genomic_DNA"/>
</dbReference>
<dbReference type="FunFam" id="3.10.310.20:FF:000001">
    <property type="entry name" value="Probable manganese-dependent inorganic pyrophosphatase"/>
    <property type="match status" value="1"/>
</dbReference>
<evidence type="ECO:0000256" key="2">
    <source>
        <dbReference type="ARBA" id="ARBA00012146"/>
    </source>
</evidence>
<evidence type="ECO:0000256" key="5">
    <source>
        <dbReference type="ARBA" id="ARBA00023211"/>
    </source>
</evidence>
<dbReference type="GO" id="GO:0005737">
    <property type="term" value="C:cytoplasm"/>
    <property type="evidence" value="ECO:0007669"/>
    <property type="project" value="InterPro"/>
</dbReference>
<dbReference type="PROSITE" id="PS51371">
    <property type="entry name" value="CBS"/>
    <property type="match status" value="2"/>
</dbReference>
<dbReference type="NCBIfam" id="NF011441">
    <property type="entry name" value="PRK14869.1-3"/>
    <property type="match status" value="1"/>
</dbReference>
<dbReference type="Pfam" id="PF07085">
    <property type="entry name" value="DRTGG"/>
    <property type="match status" value="1"/>
</dbReference>
<organism evidence="10 11">
    <name type="scientific">Fervidicella metallireducens AeB</name>
    <dbReference type="NCBI Taxonomy" id="1403537"/>
    <lineage>
        <taxon>Bacteria</taxon>
        <taxon>Bacillati</taxon>
        <taxon>Bacillota</taxon>
        <taxon>Clostridia</taxon>
        <taxon>Eubacteriales</taxon>
        <taxon>Clostridiaceae</taxon>
        <taxon>Fervidicella</taxon>
    </lineage>
</organism>
<dbReference type="SUPFAM" id="SSF64182">
    <property type="entry name" value="DHH phosphoesterases"/>
    <property type="match status" value="1"/>
</dbReference>
<comment type="catalytic activity">
    <reaction evidence="7">
        <text>diphosphate + H2O = 2 phosphate + H(+)</text>
        <dbReference type="Rhea" id="RHEA:24576"/>
        <dbReference type="ChEBI" id="CHEBI:15377"/>
        <dbReference type="ChEBI" id="CHEBI:15378"/>
        <dbReference type="ChEBI" id="CHEBI:33019"/>
        <dbReference type="ChEBI" id="CHEBI:43474"/>
        <dbReference type="EC" id="3.6.1.1"/>
    </reaction>
</comment>